<proteinExistence type="predicted"/>
<accession>A0AAN9EV37</accession>
<gene>
    <name evidence="2" type="ORF">RJT34_31469</name>
</gene>
<organism evidence="2 3">
    <name type="scientific">Clitoria ternatea</name>
    <name type="common">Butterfly pea</name>
    <dbReference type="NCBI Taxonomy" id="43366"/>
    <lineage>
        <taxon>Eukaryota</taxon>
        <taxon>Viridiplantae</taxon>
        <taxon>Streptophyta</taxon>
        <taxon>Embryophyta</taxon>
        <taxon>Tracheophyta</taxon>
        <taxon>Spermatophyta</taxon>
        <taxon>Magnoliopsida</taxon>
        <taxon>eudicotyledons</taxon>
        <taxon>Gunneridae</taxon>
        <taxon>Pentapetalae</taxon>
        <taxon>rosids</taxon>
        <taxon>fabids</taxon>
        <taxon>Fabales</taxon>
        <taxon>Fabaceae</taxon>
        <taxon>Papilionoideae</taxon>
        <taxon>50 kb inversion clade</taxon>
        <taxon>NPAAA clade</taxon>
        <taxon>indigoferoid/millettioid clade</taxon>
        <taxon>Phaseoleae</taxon>
        <taxon>Clitoria</taxon>
    </lineage>
</organism>
<keyword evidence="3" id="KW-1185">Reference proteome</keyword>
<dbReference type="EMBL" id="JAYKXN010000008">
    <property type="protein sequence ID" value="KAK7263871.1"/>
    <property type="molecule type" value="Genomic_DNA"/>
</dbReference>
<keyword evidence="1" id="KW-0732">Signal</keyword>
<feature type="signal peptide" evidence="1">
    <location>
        <begin position="1"/>
        <end position="16"/>
    </location>
</feature>
<evidence type="ECO:0000256" key="1">
    <source>
        <dbReference type="SAM" id="SignalP"/>
    </source>
</evidence>
<feature type="chain" id="PRO_5042840370" description="Secreted protein" evidence="1">
    <location>
        <begin position="17"/>
        <end position="77"/>
    </location>
</feature>
<evidence type="ECO:0008006" key="4">
    <source>
        <dbReference type="Google" id="ProtNLM"/>
    </source>
</evidence>
<reference evidence="2 3" key="1">
    <citation type="submission" date="2024-01" db="EMBL/GenBank/DDBJ databases">
        <title>The genomes of 5 underutilized Papilionoideae crops provide insights into root nodulation and disease resistance.</title>
        <authorList>
            <person name="Yuan L."/>
        </authorList>
    </citation>
    <scope>NUCLEOTIDE SEQUENCE [LARGE SCALE GENOMIC DNA]</scope>
    <source>
        <strain evidence="2">LY-2023</strain>
        <tissue evidence="2">Leaf</tissue>
    </source>
</reference>
<dbReference type="AlphaFoldDB" id="A0AAN9EV37"/>
<evidence type="ECO:0000313" key="2">
    <source>
        <dbReference type="EMBL" id="KAK7263871.1"/>
    </source>
</evidence>
<sequence>MICVLLFLCLLRFNGGGNNNGNLVAADTDEMVGGGSRRLLLGREQRAPCKRGRVTVDVGEQVHRSQPRDQPRCHNYL</sequence>
<name>A0AAN9EV37_CLITE</name>
<protein>
    <recommendedName>
        <fullName evidence="4">Secreted protein</fullName>
    </recommendedName>
</protein>
<dbReference type="Proteomes" id="UP001359559">
    <property type="component" value="Unassembled WGS sequence"/>
</dbReference>
<comment type="caution">
    <text evidence="2">The sequence shown here is derived from an EMBL/GenBank/DDBJ whole genome shotgun (WGS) entry which is preliminary data.</text>
</comment>
<evidence type="ECO:0000313" key="3">
    <source>
        <dbReference type="Proteomes" id="UP001359559"/>
    </source>
</evidence>